<comment type="caution">
    <text evidence="8">The sequence shown here is derived from an EMBL/GenBank/DDBJ whole genome shotgun (WGS) entry which is preliminary data.</text>
</comment>
<dbReference type="RefSeq" id="WP_189086269.1">
    <property type="nucleotide sequence ID" value="NZ_BMRJ01000004.1"/>
</dbReference>
<evidence type="ECO:0000256" key="2">
    <source>
        <dbReference type="ARBA" id="ARBA00006739"/>
    </source>
</evidence>
<evidence type="ECO:0000256" key="4">
    <source>
        <dbReference type="ARBA" id="ARBA00022679"/>
    </source>
</evidence>
<dbReference type="PANTHER" id="PTHR43179:SF12">
    <property type="entry name" value="GALACTOFURANOSYLTRANSFERASE GLFT2"/>
    <property type="match status" value="1"/>
</dbReference>
<dbReference type="EMBL" id="BMRJ01000004">
    <property type="protein sequence ID" value="GGR34437.1"/>
    <property type="molecule type" value="Genomic_DNA"/>
</dbReference>
<proteinExistence type="inferred from homology"/>
<keyword evidence="4 8" id="KW-0808">Transferase</keyword>
<dbReference type="Gene3D" id="3.90.550.60">
    <property type="match status" value="1"/>
</dbReference>
<reference evidence="8" key="1">
    <citation type="journal article" date="2014" name="Int. J. Syst. Evol. Microbiol.">
        <title>Complete genome sequence of Corynebacterium casei LMG S-19264T (=DSM 44701T), isolated from a smear-ripened cheese.</title>
        <authorList>
            <consortium name="US DOE Joint Genome Institute (JGI-PGF)"/>
            <person name="Walter F."/>
            <person name="Albersmeier A."/>
            <person name="Kalinowski J."/>
            <person name="Ruckert C."/>
        </authorList>
    </citation>
    <scope>NUCLEOTIDE SEQUENCE</scope>
    <source>
        <strain evidence="8">JCM 3346</strain>
    </source>
</reference>
<dbReference type="PANTHER" id="PTHR43179">
    <property type="entry name" value="RHAMNOSYLTRANSFERASE WBBL"/>
    <property type="match status" value="1"/>
</dbReference>
<dbReference type="AlphaFoldDB" id="A0A918FEL0"/>
<evidence type="ECO:0000313" key="9">
    <source>
        <dbReference type="Proteomes" id="UP000610303"/>
    </source>
</evidence>
<feature type="region of interest" description="Disordered" evidence="5">
    <location>
        <begin position="656"/>
        <end position="678"/>
    </location>
</feature>
<organism evidence="8 9">
    <name type="scientific">Agromyces mediolanus</name>
    <name type="common">Corynebacterium mediolanum</name>
    <dbReference type="NCBI Taxonomy" id="41986"/>
    <lineage>
        <taxon>Bacteria</taxon>
        <taxon>Bacillati</taxon>
        <taxon>Actinomycetota</taxon>
        <taxon>Actinomycetes</taxon>
        <taxon>Micrococcales</taxon>
        <taxon>Microbacteriaceae</taxon>
        <taxon>Agromyces</taxon>
    </lineage>
</organism>
<comment type="pathway">
    <text evidence="1">Cell wall biogenesis; cell wall polysaccharide biosynthesis.</text>
</comment>
<comment type="similarity">
    <text evidence="2">Belongs to the glycosyltransferase 2 family.</text>
</comment>
<feature type="domain" description="Galactofuranosyltransferase-2 C-terminal" evidence="7">
    <location>
        <begin position="460"/>
        <end position="649"/>
    </location>
</feature>
<reference evidence="8" key="2">
    <citation type="submission" date="2020-09" db="EMBL/GenBank/DDBJ databases">
        <authorList>
            <person name="Sun Q."/>
            <person name="Ohkuma M."/>
        </authorList>
    </citation>
    <scope>NUCLEOTIDE SEQUENCE</scope>
    <source>
        <strain evidence="8">JCM 3346</strain>
    </source>
</reference>
<evidence type="ECO:0000256" key="5">
    <source>
        <dbReference type="SAM" id="MobiDB-lite"/>
    </source>
</evidence>
<name>A0A918FEL0_AGRME</name>
<protein>
    <submittedName>
        <fullName evidence="8">Glycosyl transferase</fullName>
    </submittedName>
</protein>
<dbReference type="SUPFAM" id="SSF53448">
    <property type="entry name" value="Nucleotide-diphospho-sugar transferases"/>
    <property type="match status" value="1"/>
</dbReference>
<dbReference type="InterPro" id="IPR045699">
    <property type="entry name" value="GlfT2_C"/>
</dbReference>
<dbReference type="GO" id="GO:0016757">
    <property type="term" value="F:glycosyltransferase activity"/>
    <property type="evidence" value="ECO:0007669"/>
    <property type="project" value="UniProtKB-KW"/>
</dbReference>
<evidence type="ECO:0000259" key="6">
    <source>
        <dbReference type="Pfam" id="PF17994"/>
    </source>
</evidence>
<evidence type="ECO:0000256" key="3">
    <source>
        <dbReference type="ARBA" id="ARBA00022676"/>
    </source>
</evidence>
<evidence type="ECO:0000259" key="7">
    <source>
        <dbReference type="Pfam" id="PF19320"/>
    </source>
</evidence>
<dbReference type="InterPro" id="IPR029044">
    <property type="entry name" value="Nucleotide-diphossugar_trans"/>
</dbReference>
<dbReference type="InterPro" id="IPR040492">
    <property type="entry name" value="GlfT2_N"/>
</dbReference>
<accession>A0A918FEL0</accession>
<dbReference type="Pfam" id="PF13641">
    <property type="entry name" value="Glyco_tranf_2_3"/>
    <property type="match status" value="1"/>
</dbReference>
<dbReference type="Pfam" id="PF19320">
    <property type="entry name" value="GlfT2_domain3"/>
    <property type="match status" value="1"/>
</dbReference>
<keyword evidence="3" id="KW-0328">Glycosyltransferase</keyword>
<keyword evidence="9" id="KW-1185">Reference proteome</keyword>
<evidence type="ECO:0000313" key="8">
    <source>
        <dbReference type="EMBL" id="GGR34437.1"/>
    </source>
</evidence>
<feature type="compositionally biased region" description="Low complexity" evidence="5">
    <location>
        <begin position="659"/>
        <end position="678"/>
    </location>
</feature>
<dbReference type="Proteomes" id="UP000610303">
    <property type="component" value="Unassembled WGS sequence"/>
</dbReference>
<sequence length="678" mass="76556">MSNQTLSKVFFPTAGDPDVVPLYLDADEWTEVREERRPIAEAVRHRRGPVPNEVHSTPLRISHVNATGYITGRRSLRVPANERVSLGTYFNAFPASYWQRWTTLDRVVLRVVTRGRGDVTVYRSNARGVVQTVDSASLSGDGRHTFELPLGKFIDGGWYWFDLTASDEDFELIEADWAAPEGVAPNRDGRITVSITTLNRTAYCLELLAAIAGDADALEGIDQILVVDQGTQLLRDAQGFESVEASLDGRLRVIEQANVGGSGGFSRGMLETLDAGTSDYVLLLDDDVAVEPESIRRMRSFASYTAEPTIVGGHMFDMYDKTKLHAYAERVDRWSFMWGPITPDRHDFTSSNLRQTKWMHRRFDVDYNGWWMSLIPVPIIREIGLSLPVFIKWDDAEFSLRAASRGYSTVTMPGAAIWHVSWVDKDDSRDWQAFFHARNRLIAAMLHSPHRRGGRLPVSNLASDVRHVLTLDYYAVALRQLAYESVLRGPEALHGEMKTRLPQLRALAPRFRETELHRNPEDVEHFPQTAYFGDDPAADGSKPSGLSAYRFVVREVWSHWFDKSDAGASPSVHLPHGTPWWKLTALRNFAQSNAEGSGFAWHVHDRKKFRKLLVSSVRYSLRIRRQWPELSGRYREQLWDLTSIARWRDSLGVTPGGSAVEAAPVTPAPEDAATPRTR</sequence>
<gene>
    <name evidence="8" type="ORF">GCM10010196_30590</name>
</gene>
<evidence type="ECO:0000256" key="1">
    <source>
        <dbReference type="ARBA" id="ARBA00004776"/>
    </source>
</evidence>
<dbReference type="Pfam" id="PF17994">
    <property type="entry name" value="Glft2_N"/>
    <property type="match status" value="1"/>
</dbReference>
<feature type="domain" description="Galactofuranosyltransferase GlfT2 N-terminal" evidence="6">
    <location>
        <begin position="68"/>
        <end position="180"/>
    </location>
</feature>